<keyword evidence="2" id="KW-0614">Plasmid</keyword>
<geneLocation type="plasmid" evidence="2 3">
    <name>unnamed1</name>
</geneLocation>
<keyword evidence="1" id="KW-0472">Membrane</keyword>
<accession>A0ABZ2XPT3</accession>
<dbReference type="EMBL" id="CP151407">
    <property type="protein sequence ID" value="WZJ23370.1"/>
    <property type="molecule type" value="Genomic_DNA"/>
</dbReference>
<evidence type="ECO:0000313" key="3">
    <source>
        <dbReference type="Proteomes" id="UP001479520"/>
    </source>
</evidence>
<reference evidence="2 3" key="1">
    <citation type="submission" date="2024-04" db="EMBL/GenBank/DDBJ databases">
        <title>Dissimilatory iodate-reducing microorganisms contribute to the enrichment of iodine in groundwater.</title>
        <authorList>
            <person name="Jiang Z."/>
        </authorList>
    </citation>
    <scope>NUCLEOTIDE SEQUENCE [LARGE SCALE GENOMIC DNA]</scope>
    <source>
        <strain evidence="2 3">NCP973</strain>
        <plasmid evidence="2 3">unnamed1</plasmid>
    </source>
</reference>
<keyword evidence="1" id="KW-0812">Transmembrane</keyword>
<organism evidence="2 3">
    <name type="scientific">Azonexus hydrophilus</name>
    <dbReference type="NCBI Taxonomy" id="418702"/>
    <lineage>
        <taxon>Bacteria</taxon>
        <taxon>Pseudomonadati</taxon>
        <taxon>Pseudomonadota</taxon>
        <taxon>Betaproteobacteria</taxon>
        <taxon>Rhodocyclales</taxon>
        <taxon>Azonexaceae</taxon>
        <taxon>Azonexus</taxon>
    </lineage>
</organism>
<gene>
    <name evidence="2" type="ORF">AADV58_18345</name>
</gene>
<sequence>MKNTVLLIALTALLVSGIAIIATYASGHVEMAAAAGEFWLGAVVAAAGAGIFFSGRPASANKLARFSY</sequence>
<dbReference type="Proteomes" id="UP001479520">
    <property type="component" value="Plasmid unnamed1"/>
</dbReference>
<dbReference type="RefSeq" id="WP_341744709.1">
    <property type="nucleotide sequence ID" value="NZ_CP151407.1"/>
</dbReference>
<protein>
    <submittedName>
        <fullName evidence="2">Uncharacterized protein</fullName>
    </submittedName>
</protein>
<keyword evidence="3" id="KW-1185">Reference proteome</keyword>
<proteinExistence type="predicted"/>
<name>A0ABZ2XPT3_9RHOO</name>
<evidence type="ECO:0000256" key="1">
    <source>
        <dbReference type="SAM" id="Phobius"/>
    </source>
</evidence>
<feature type="transmembrane region" description="Helical" evidence="1">
    <location>
        <begin position="37"/>
        <end position="55"/>
    </location>
</feature>
<evidence type="ECO:0000313" key="2">
    <source>
        <dbReference type="EMBL" id="WZJ23370.1"/>
    </source>
</evidence>
<keyword evidence="1" id="KW-1133">Transmembrane helix</keyword>